<dbReference type="InterPro" id="IPR008922">
    <property type="entry name" value="Di-copper_centre_dom_sf"/>
</dbReference>
<keyword evidence="1" id="KW-0479">Metal-binding</keyword>
<feature type="signal peptide" evidence="3">
    <location>
        <begin position="1"/>
        <end position="16"/>
    </location>
</feature>
<evidence type="ECO:0000256" key="1">
    <source>
        <dbReference type="ARBA" id="ARBA00022723"/>
    </source>
</evidence>
<dbReference type="GO" id="GO:0016491">
    <property type="term" value="F:oxidoreductase activity"/>
    <property type="evidence" value="ECO:0007669"/>
    <property type="project" value="InterPro"/>
</dbReference>
<dbReference type="InterPro" id="IPR050316">
    <property type="entry name" value="Tyrosinase/Hemocyanin"/>
</dbReference>
<dbReference type="PANTHER" id="PTHR11474:SF126">
    <property type="entry name" value="TYROSINASE-LIKE PROTEIN TYR-1-RELATED"/>
    <property type="match status" value="1"/>
</dbReference>
<organism evidence="5 6">
    <name type="scientific">Rhizoctonia solani</name>
    <dbReference type="NCBI Taxonomy" id="456999"/>
    <lineage>
        <taxon>Eukaryota</taxon>
        <taxon>Fungi</taxon>
        <taxon>Dikarya</taxon>
        <taxon>Basidiomycota</taxon>
        <taxon>Agaricomycotina</taxon>
        <taxon>Agaricomycetes</taxon>
        <taxon>Cantharellales</taxon>
        <taxon>Ceratobasidiaceae</taxon>
        <taxon>Rhizoctonia</taxon>
    </lineage>
</organism>
<sequence>MKFFAVLLPLVAAVLAVPSKREECTNPEIRVEWRSLSQDQRNSYHKAVKCLQTTPSGVDGLSMYDIFAKNHVDMFSRIHYVAAFLPWHRYFSHARFKLMKEKCGYDGPNVYWDWTKDVNNMASSEIFDPVKGFGGTGKATRSNGGTFNCVKDGPYSLQSNFTISWPQKRCLQRNFNMGSTSTSWWRPASGPSTRHSQTQINSINKNTNFANFWPALEEGPHDSVHNEINNDMAASFSPDDILFFLHHDNIDRLWALWQGRDQNRLQDYSGNMVQGQRQDDGSRYPLATLNDTIDIGIQGFPNVKVRDLMDTQAPTLCYKYDK</sequence>
<dbReference type="Proteomes" id="UP000602905">
    <property type="component" value="Unassembled WGS sequence"/>
</dbReference>
<feature type="chain" id="PRO_5034462769" evidence="3">
    <location>
        <begin position="17"/>
        <end position="322"/>
    </location>
</feature>
<dbReference type="PANTHER" id="PTHR11474">
    <property type="entry name" value="TYROSINASE FAMILY MEMBER"/>
    <property type="match status" value="1"/>
</dbReference>
<comment type="caution">
    <text evidence="5">The sequence shown here is derived from an EMBL/GenBank/DDBJ whole genome shotgun (WGS) entry which is preliminary data.</text>
</comment>
<proteinExistence type="predicted"/>
<dbReference type="GO" id="GO:0046872">
    <property type="term" value="F:metal ion binding"/>
    <property type="evidence" value="ECO:0007669"/>
    <property type="project" value="UniProtKB-KW"/>
</dbReference>
<accession>A0A8H7I0G9</accession>
<dbReference type="OrthoDB" id="6132182at2759"/>
<keyword evidence="3" id="KW-0732">Signal</keyword>
<name>A0A8H7I0G9_9AGAM</name>
<evidence type="ECO:0000256" key="3">
    <source>
        <dbReference type="SAM" id="SignalP"/>
    </source>
</evidence>
<dbReference type="InterPro" id="IPR002227">
    <property type="entry name" value="Tyrosinase_Cu-bd"/>
</dbReference>
<feature type="non-terminal residue" evidence="5">
    <location>
        <position position="322"/>
    </location>
</feature>
<gene>
    <name evidence="5" type="ORF">RHS03_02334</name>
</gene>
<dbReference type="Gene3D" id="1.10.1280.10">
    <property type="entry name" value="Di-copper center containing domain from catechol oxidase"/>
    <property type="match status" value="1"/>
</dbReference>
<reference evidence="5" key="1">
    <citation type="submission" date="2020-09" db="EMBL/GenBank/DDBJ databases">
        <title>Comparative genome analyses of four rice-infecting Rhizoctonia solani isolates reveal extensive enrichment of homogalacturonan modification genes.</title>
        <authorList>
            <person name="Lee D.-Y."/>
            <person name="Jeon J."/>
            <person name="Kim K.-T."/>
            <person name="Cheong K."/>
            <person name="Song H."/>
            <person name="Choi G."/>
            <person name="Ko J."/>
            <person name="Opiyo S.O."/>
            <person name="Zuo S."/>
            <person name="Madhav S."/>
            <person name="Lee Y.-H."/>
            <person name="Wang G.-L."/>
        </authorList>
    </citation>
    <scope>NUCLEOTIDE SEQUENCE</scope>
    <source>
        <strain evidence="5">AG1-IA WGL</strain>
    </source>
</reference>
<evidence type="ECO:0000259" key="4">
    <source>
        <dbReference type="Pfam" id="PF00264"/>
    </source>
</evidence>
<dbReference type="SUPFAM" id="SSF48056">
    <property type="entry name" value="Di-copper centre-containing domain"/>
    <property type="match status" value="1"/>
</dbReference>
<evidence type="ECO:0000313" key="6">
    <source>
        <dbReference type="Proteomes" id="UP000602905"/>
    </source>
</evidence>
<evidence type="ECO:0000313" key="5">
    <source>
        <dbReference type="EMBL" id="KAF8710643.1"/>
    </source>
</evidence>
<feature type="domain" description="Tyrosinase copper-binding" evidence="4">
    <location>
        <begin position="63"/>
        <end position="259"/>
    </location>
</feature>
<dbReference type="EMBL" id="JACYCD010000047">
    <property type="protein sequence ID" value="KAF8710643.1"/>
    <property type="molecule type" value="Genomic_DNA"/>
</dbReference>
<dbReference type="PRINTS" id="PR00092">
    <property type="entry name" value="TYROSINASE"/>
</dbReference>
<keyword evidence="2" id="KW-0186">Copper</keyword>
<protein>
    <submittedName>
        <fullName evidence="5">Common central domain of tyrosinase</fullName>
    </submittedName>
</protein>
<evidence type="ECO:0000256" key="2">
    <source>
        <dbReference type="ARBA" id="ARBA00023008"/>
    </source>
</evidence>
<dbReference type="AlphaFoldDB" id="A0A8H7I0G9"/>
<dbReference type="Pfam" id="PF00264">
    <property type="entry name" value="Tyrosinase"/>
    <property type="match status" value="1"/>
</dbReference>